<comment type="similarity">
    <text evidence="1">Belongs to the bacterial histone-like protein family.</text>
</comment>
<reference evidence="2 3" key="1">
    <citation type="submission" date="2018-06" db="EMBL/GenBank/DDBJ databases">
        <title>Lujinxingia sediminis gen. nov. sp. nov., a new facultative anaerobic member of the class Deltaproteobacteria, and proposal of Lujinxingaceae fam. nov.</title>
        <authorList>
            <person name="Guo L.-Y."/>
            <person name="Li C.-M."/>
            <person name="Wang S."/>
            <person name="Du Z.-J."/>
        </authorList>
    </citation>
    <scope>NUCLEOTIDE SEQUENCE [LARGE SCALE GENOMIC DNA]</scope>
    <source>
        <strain evidence="2 3">FA350</strain>
    </source>
</reference>
<name>A0A2Z4FQ37_9DELT</name>
<dbReference type="InterPro" id="IPR010992">
    <property type="entry name" value="IHF-like_DNA-bd_dom_sf"/>
</dbReference>
<accession>A0A2Z4FQ37</accession>
<evidence type="ECO:0000256" key="1">
    <source>
        <dbReference type="RuleBase" id="RU003939"/>
    </source>
</evidence>
<dbReference type="Proteomes" id="UP000249799">
    <property type="component" value="Chromosome"/>
</dbReference>
<dbReference type="SUPFAM" id="SSF47729">
    <property type="entry name" value="IHF-like DNA-binding proteins"/>
    <property type="match status" value="1"/>
</dbReference>
<organism evidence="2 3">
    <name type="scientific">Bradymonas sediminis</name>
    <dbReference type="NCBI Taxonomy" id="1548548"/>
    <lineage>
        <taxon>Bacteria</taxon>
        <taxon>Deltaproteobacteria</taxon>
        <taxon>Bradymonadales</taxon>
        <taxon>Bradymonadaceae</taxon>
        <taxon>Bradymonas</taxon>
    </lineage>
</organism>
<dbReference type="Pfam" id="PF00216">
    <property type="entry name" value="Bac_DNA_binding"/>
    <property type="match status" value="1"/>
</dbReference>
<dbReference type="KEGG" id="bsed:DN745_16050"/>
<dbReference type="EMBL" id="CP030032">
    <property type="protein sequence ID" value="AWV90744.1"/>
    <property type="molecule type" value="Genomic_DNA"/>
</dbReference>
<protein>
    <submittedName>
        <fullName evidence="2">Integration host factor subunit beta</fullName>
    </submittedName>
</protein>
<dbReference type="Gene3D" id="4.10.520.10">
    <property type="entry name" value="IHF-like DNA-binding proteins"/>
    <property type="match status" value="1"/>
</dbReference>
<dbReference type="PRINTS" id="PR01727">
    <property type="entry name" value="DNABINDINGHU"/>
</dbReference>
<sequence>MTKSEFIEIVAERINIPKSQAYEVVNAVFDAMKDALIEEERIELRGFGSFSIREYESRHGRNPKTGEKVKVDSKKSVHFKVGKELRERVDVLNNYN</sequence>
<dbReference type="InterPro" id="IPR000119">
    <property type="entry name" value="Hist_DNA-bd"/>
</dbReference>
<dbReference type="GO" id="GO:0003677">
    <property type="term" value="F:DNA binding"/>
    <property type="evidence" value="ECO:0007669"/>
    <property type="project" value="InterPro"/>
</dbReference>
<dbReference type="AlphaFoldDB" id="A0A2Z4FQ37"/>
<gene>
    <name evidence="2" type="ORF">DN745_16050</name>
</gene>
<keyword evidence="3" id="KW-1185">Reference proteome</keyword>
<dbReference type="PANTHER" id="PTHR33175:SF5">
    <property type="entry name" value="INTEGRATION HOST FACTOR SUBUNIT BETA"/>
    <property type="match status" value="1"/>
</dbReference>
<evidence type="ECO:0000313" key="2">
    <source>
        <dbReference type="EMBL" id="AWV90744.1"/>
    </source>
</evidence>
<proteinExistence type="inferred from homology"/>
<dbReference type="CDD" id="cd13836">
    <property type="entry name" value="IHF_B"/>
    <property type="match status" value="1"/>
</dbReference>
<dbReference type="GO" id="GO:0030527">
    <property type="term" value="F:structural constituent of chromatin"/>
    <property type="evidence" value="ECO:0007669"/>
    <property type="project" value="InterPro"/>
</dbReference>
<dbReference type="OrthoDB" id="9804203at2"/>
<dbReference type="GO" id="GO:0005829">
    <property type="term" value="C:cytosol"/>
    <property type="evidence" value="ECO:0007669"/>
    <property type="project" value="TreeGrafter"/>
</dbReference>
<evidence type="ECO:0000313" key="3">
    <source>
        <dbReference type="Proteomes" id="UP000249799"/>
    </source>
</evidence>
<dbReference type="PANTHER" id="PTHR33175">
    <property type="entry name" value="DNA-BINDING PROTEIN HU"/>
    <property type="match status" value="1"/>
</dbReference>
<dbReference type="SMART" id="SM00411">
    <property type="entry name" value="BHL"/>
    <property type="match status" value="1"/>
</dbReference>